<dbReference type="Gene3D" id="1.10.10.10">
    <property type="entry name" value="Winged helix-like DNA-binding domain superfamily/Winged helix DNA-binding domain"/>
    <property type="match status" value="1"/>
</dbReference>
<evidence type="ECO:0000259" key="8">
    <source>
        <dbReference type="PROSITE" id="PS50110"/>
    </source>
</evidence>
<dbReference type="InterPro" id="IPR011006">
    <property type="entry name" value="CheY-like_superfamily"/>
</dbReference>
<gene>
    <name evidence="10" type="ORF">GCM10009862_21530</name>
</gene>
<accession>A0ABN3PGI6</accession>
<dbReference type="InterPro" id="IPR036388">
    <property type="entry name" value="WH-like_DNA-bd_sf"/>
</dbReference>
<evidence type="ECO:0000256" key="5">
    <source>
        <dbReference type="ARBA" id="ARBA00023163"/>
    </source>
</evidence>
<evidence type="ECO:0000256" key="4">
    <source>
        <dbReference type="ARBA" id="ARBA00023125"/>
    </source>
</evidence>
<dbReference type="SMART" id="SM00448">
    <property type="entry name" value="REC"/>
    <property type="match status" value="1"/>
</dbReference>
<dbReference type="PANTHER" id="PTHR48111:SF1">
    <property type="entry name" value="TWO-COMPONENT RESPONSE REGULATOR ORR33"/>
    <property type="match status" value="1"/>
</dbReference>
<protein>
    <submittedName>
        <fullName evidence="10">Response regulator transcription factor</fullName>
    </submittedName>
</protein>
<dbReference type="CDD" id="cd00383">
    <property type="entry name" value="trans_reg_C"/>
    <property type="match status" value="1"/>
</dbReference>
<name>A0ABN3PGI6_9MICO</name>
<dbReference type="PANTHER" id="PTHR48111">
    <property type="entry name" value="REGULATOR OF RPOS"/>
    <property type="match status" value="1"/>
</dbReference>
<dbReference type="InterPro" id="IPR039420">
    <property type="entry name" value="WalR-like"/>
</dbReference>
<evidence type="ECO:0000256" key="1">
    <source>
        <dbReference type="ARBA" id="ARBA00022553"/>
    </source>
</evidence>
<dbReference type="SMART" id="SM00862">
    <property type="entry name" value="Trans_reg_C"/>
    <property type="match status" value="1"/>
</dbReference>
<dbReference type="SUPFAM" id="SSF52172">
    <property type="entry name" value="CheY-like"/>
    <property type="match status" value="1"/>
</dbReference>
<dbReference type="CDD" id="cd17574">
    <property type="entry name" value="REC_OmpR"/>
    <property type="match status" value="1"/>
</dbReference>
<keyword evidence="11" id="KW-1185">Reference proteome</keyword>
<evidence type="ECO:0000256" key="6">
    <source>
        <dbReference type="PROSITE-ProRule" id="PRU00169"/>
    </source>
</evidence>
<feature type="domain" description="Response regulatory" evidence="8">
    <location>
        <begin position="8"/>
        <end position="122"/>
    </location>
</feature>
<dbReference type="EMBL" id="BAAARI010000014">
    <property type="protein sequence ID" value="GAA2582149.1"/>
    <property type="molecule type" value="Genomic_DNA"/>
</dbReference>
<evidence type="ECO:0000256" key="7">
    <source>
        <dbReference type="PROSITE-ProRule" id="PRU01091"/>
    </source>
</evidence>
<dbReference type="RefSeq" id="WP_344229372.1">
    <property type="nucleotide sequence ID" value="NZ_BAAARI010000014.1"/>
</dbReference>
<dbReference type="Gene3D" id="6.10.250.690">
    <property type="match status" value="1"/>
</dbReference>
<organism evidence="10 11">
    <name type="scientific">Microbacterium binotii</name>
    <dbReference type="NCBI Taxonomy" id="462710"/>
    <lineage>
        <taxon>Bacteria</taxon>
        <taxon>Bacillati</taxon>
        <taxon>Actinomycetota</taxon>
        <taxon>Actinomycetes</taxon>
        <taxon>Micrococcales</taxon>
        <taxon>Microbacteriaceae</taxon>
        <taxon>Microbacterium</taxon>
    </lineage>
</organism>
<dbReference type="Proteomes" id="UP001500274">
    <property type="component" value="Unassembled WGS sequence"/>
</dbReference>
<dbReference type="PROSITE" id="PS51755">
    <property type="entry name" value="OMPR_PHOB"/>
    <property type="match status" value="1"/>
</dbReference>
<sequence length="239" mass="26472">MSDQARTRVLLVDDEEAITSTLAPFLERSGFDVRVEADGQSALDAHAAFAPHIVVSDVLMPRMDGRELVRRLRRADAWTPVIMLTKVDASFERTAALEEGADDYLGKPFDPPELVARIRAVLRRTAGGGKPLTASSQLVSAGLRLDRVARRVHRDGATLELTPKALTLLEYLMSHPDEVHTREHLLETLWGFEFAVTTRAVDHRVAELRRALGDDAQQPRWIETLPGAGYRFCAPVSAS</sequence>
<feature type="modified residue" description="4-aspartylphosphate" evidence="6">
    <location>
        <position position="57"/>
    </location>
</feature>
<evidence type="ECO:0000256" key="2">
    <source>
        <dbReference type="ARBA" id="ARBA00023012"/>
    </source>
</evidence>
<dbReference type="Gene3D" id="3.40.50.2300">
    <property type="match status" value="1"/>
</dbReference>
<evidence type="ECO:0000313" key="11">
    <source>
        <dbReference type="Proteomes" id="UP001500274"/>
    </source>
</evidence>
<proteinExistence type="predicted"/>
<feature type="domain" description="OmpR/PhoB-type" evidence="9">
    <location>
        <begin position="135"/>
        <end position="234"/>
    </location>
</feature>
<dbReference type="Pfam" id="PF00072">
    <property type="entry name" value="Response_reg"/>
    <property type="match status" value="1"/>
</dbReference>
<keyword evidence="3" id="KW-0805">Transcription regulation</keyword>
<evidence type="ECO:0000313" key="10">
    <source>
        <dbReference type="EMBL" id="GAA2582149.1"/>
    </source>
</evidence>
<reference evidence="10 11" key="1">
    <citation type="journal article" date="2019" name="Int. J. Syst. Evol. Microbiol.">
        <title>The Global Catalogue of Microorganisms (GCM) 10K type strain sequencing project: providing services to taxonomists for standard genome sequencing and annotation.</title>
        <authorList>
            <consortium name="The Broad Institute Genomics Platform"/>
            <consortium name="The Broad Institute Genome Sequencing Center for Infectious Disease"/>
            <person name="Wu L."/>
            <person name="Ma J."/>
        </authorList>
    </citation>
    <scope>NUCLEOTIDE SEQUENCE [LARGE SCALE GENOMIC DNA]</scope>
    <source>
        <strain evidence="10 11">JCM 16365</strain>
    </source>
</reference>
<feature type="DNA-binding region" description="OmpR/PhoB-type" evidence="7">
    <location>
        <begin position="135"/>
        <end position="234"/>
    </location>
</feature>
<dbReference type="InterPro" id="IPR001867">
    <property type="entry name" value="OmpR/PhoB-type_DNA-bd"/>
</dbReference>
<dbReference type="Pfam" id="PF00486">
    <property type="entry name" value="Trans_reg_C"/>
    <property type="match status" value="1"/>
</dbReference>
<keyword evidence="5" id="KW-0804">Transcription</keyword>
<keyword evidence="4 7" id="KW-0238">DNA-binding</keyword>
<comment type="caution">
    <text evidence="10">The sequence shown here is derived from an EMBL/GenBank/DDBJ whole genome shotgun (WGS) entry which is preliminary data.</text>
</comment>
<evidence type="ECO:0000259" key="9">
    <source>
        <dbReference type="PROSITE" id="PS51755"/>
    </source>
</evidence>
<evidence type="ECO:0000256" key="3">
    <source>
        <dbReference type="ARBA" id="ARBA00023015"/>
    </source>
</evidence>
<dbReference type="PROSITE" id="PS50110">
    <property type="entry name" value="RESPONSE_REGULATORY"/>
    <property type="match status" value="1"/>
</dbReference>
<dbReference type="InterPro" id="IPR001789">
    <property type="entry name" value="Sig_transdc_resp-reg_receiver"/>
</dbReference>
<keyword evidence="2" id="KW-0902">Two-component regulatory system</keyword>
<keyword evidence="1 6" id="KW-0597">Phosphoprotein</keyword>